<evidence type="ECO:0000313" key="2">
    <source>
        <dbReference type="EMBL" id="GFS17097.1"/>
    </source>
</evidence>
<comment type="caution">
    <text evidence="2">The sequence shown here is derived from an EMBL/GenBank/DDBJ whole genome shotgun (WGS) entry which is preliminary data.</text>
</comment>
<sequence length="60" mass="7053">MLRERTVVKNPTGRGGGRGASLGGRDNRRPNCTGRMLYYRHFMESPHGIMRYRYYDFQGR</sequence>
<reference evidence="2 3" key="1">
    <citation type="journal article" date="2021" name="Elife">
        <title>Chloroplast acquisition without the gene transfer in kleptoplastic sea slugs, Plakobranchus ocellatus.</title>
        <authorList>
            <person name="Maeda T."/>
            <person name="Takahashi S."/>
            <person name="Yoshida T."/>
            <person name="Shimamura S."/>
            <person name="Takaki Y."/>
            <person name="Nagai Y."/>
            <person name="Toyoda A."/>
            <person name="Suzuki Y."/>
            <person name="Arimoto A."/>
            <person name="Ishii H."/>
            <person name="Satoh N."/>
            <person name="Nishiyama T."/>
            <person name="Hasebe M."/>
            <person name="Maruyama T."/>
            <person name="Minagawa J."/>
            <person name="Obokata J."/>
            <person name="Shigenobu S."/>
        </authorList>
    </citation>
    <scope>NUCLEOTIDE SEQUENCE [LARGE SCALE GENOMIC DNA]</scope>
</reference>
<dbReference type="Proteomes" id="UP000762676">
    <property type="component" value="Unassembled WGS sequence"/>
</dbReference>
<feature type="compositionally biased region" description="Gly residues" evidence="1">
    <location>
        <begin position="13"/>
        <end position="22"/>
    </location>
</feature>
<feature type="non-terminal residue" evidence="2">
    <location>
        <position position="60"/>
    </location>
</feature>
<feature type="region of interest" description="Disordered" evidence="1">
    <location>
        <begin position="1"/>
        <end position="30"/>
    </location>
</feature>
<name>A0AAV4J828_9GAST</name>
<dbReference type="AlphaFoldDB" id="A0AAV4J828"/>
<protein>
    <submittedName>
        <fullName evidence="2">Uncharacterized protein</fullName>
    </submittedName>
</protein>
<keyword evidence="3" id="KW-1185">Reference proteome</keyword>
<evidence type="ECO:0000313" key="3">
    <source>
        <dbReference type="Proteomes" id="UP000762676"/>
    </source>
</evidence>
<dbReference type="EMBL" id="BMAT01006648">
    <property type="protein sequence ID" value="GFS17097.1"/>
    <property type="molecule type" value="Genomic_DNA"/>
</dbReference>
<proteinExistence type="predicted"/>
<organism evidence="2 3">
    <name type="scientific">Elysia marginata</name>
    <dbReference type="NCBI Taxonomy" id="1093978"/>
    <lineage>
        <taxon>Eukaryota</taxon>
        <taxon>Metazoa</taxon>
        <taxon>Spiralia</taxon>
        <taxon>Lophotrochozoa</taxon>
        <taxon>Mollusca</taxon>
        <taxon>Gastropoda</taxon>
        <taxon>Heterobranchia</taxon>
        <taxon>Euthyneura</taxon>
        <taxon>Panpulmonata</taxon>
        <taxon>Sacoglossa</taxon>
        <taxon>Placobranchoidea</taxon>
        <taxon>Plakobranchidae</taxon>
        <taxon>Elysia</taxon>
    </lineage>
</organism>
<gene>
    <name evidence="2" type="ORF">ElyMa_003230900</name>
</gene>
<evidence type="ECO:0000256" key="1">
    <source>
        <dbReference type="SAM" id="MobiDB-lite"/>
    </source>
</evidence>
<accession>A0AAV4J828</accession>